<keyword evidence="4" id="KW-0732">Signal</keyword>
<evidence type="ECO:0000313" key="7">
    <source>
        <dbReference type="EMBL" id="CAI5454392.1"/>
    </source>
</evidence>
<dbReference type="Pfam" id="PF00135">
    <property type="entry name" value="COesterase"/>
    <property type="match status" value="1"/>
</dbReference>
<comment type="similarity">
    <text evidence="1 4">Belongs to the type-B carboxylesterase/lipase family.</text>
</comment>
<proteinExistence type="inferred from homology"/>
<dbReference type="PANTHER" id="PTHR45580">
    <property type="entry name" value="PROTEIN CBG05369"/>
    <property type="match status" value="1"/>
</dbReference>
<keyword evidence="3 4" id="KW-0378">Hydrolase</keyword>
<evidence type="ECO:0000256" key="5">
    <source>
        <dbReference type="SAM" id="Phobius"/>
    </source>
</evidence>
<dbReference type="EMBL" id="CANHGI010000006">
    <property type="protein sequence ID" value="CAI5454392.1"/>
    <property type="molecule type" value="Genomic_DNA"/>
</dbReference>
<evidence type="ECO:0000256" key="3">
    <source>
        <dbReference type="ARBA" id="ARBA00022801"/>
    </source>
</evidence>
<keyword evidence="5" id="KW-0472">Membrane</keyword>
<feature type="transmembrane region" description="Helical" evidence="5">
    <location>
        <begin position="531"/>
        <end position="550"/>
    </location>
</feature>
<evidence type="ECO:0000256" key="2">
    <source>
        <dbReference type="ARBA" id="ARBA00022487"/>
    </source>
</evidence>
<evidence type="ECO:0000256" key="1">
    <source>
        <dbReference type="ARBA" id="ARBA00005964"/>
    </source>
</evidence>
<evidence type="ECO:0000259" key="6">
    <source>
        <dbReference type="Pfam" id="PF00135"/>
    </source>
</evidence>
<gene>
    <name evidence="7" type="ORF">CAMP_LOCUS17029</name>
</gene>
<dbReference type="AlphaFoldDB" id="A0A9P1NAM0"/>
<keyword evidence="8" id="KW-1185">Reference proteome</keyword>
<feature type="chain" id="PRO_5040539126" description="Carboxylic ester hydrolase" evidence="4">
    <location>
        <begin position="17"/>
        <end position="562"/>
    </location>
</feature>
<keyword evidence="5" id="KW-0812">Transmembrane</keyword>
<accession>A0A9P1NAM0</accession>
<organism evidence="7 8">
    <name type="scientific">Caenorhabditis angaria</name>
    <dbReference type="NCBI Taxonomy" id="860376"/>
    <lineage>
        <taxon>Eukaryota</taxon>
        <taxon>Metazoa</taxon>
        <taxon>Ecdysozoa</taxon>
        <taxon>Nematoda</taxon>
        <taxon>Chromadorea</taxon>
        <taxon>Rhabditida</taxon>
        <taxon>Rhabditina</taxon>
        <taxon>Rhabditomorpha</taxon>
        <taxon>Rhabditoidea</taxon>
        <taxon>Rhabditidae</taxon>
        <taxon>Peloderinae</taxon>
        <taxon>Caenorhabditis</taxon>
    </lineage>
</organism>
<dbReference type="Gene3D" id="3.40.50.1820">
    <property type="entry name" value="alpha/beta hydrolase"/>
    <property type="match status" value="1"/>
</dbReference>
<dbReference type="InterPro" id="IPR002018">
    <property type="entry name" value="CarbesteraseB"/>
</dbReference>
<dbReference type="PANTHER" id="PTHR45580:SF4">
    <property type="entry name" value="CARBOXYLIC ESTER HYDROLASE"/>
    <property type="match status" value="1"/>
</dbReference>
<dbReference type="InterPro" id="IPR029058">
    <property type="entry name" value="AB_hydrolase_fold"/>
</dbReference>
<keyword evidence="5" id="KW-1133">Transmembrane helix</keyword>
<dbReference type="GO" id="GO:0052689">
    <property type="term" value="F:carboxylic ester hydrolase activity"/>
    <property type="evidence" value="ECO:0007669"/>
    <property type="project" value="UniProtKB-KW"/>
</dbReference>
<sequence length="562" mass="64900">MHIIIIIAFLIYPCICDPIVRTSYGALKGLTIEREDGNHYHTFKSVPFMKPPLDDLRFELPQKPDPWKNIRDASNYSPACLTPTERIEKIPQNMSEDCLYVNIFTSEKCMRTSDCNVIIYYHGGGINLDSAIMFPDDFILEKYVKEDIVFAIPAYRLGVFGLYNFGDEKITHQNLAFHDCIMALHFLHNEISNFGGDPEKVTIMGHSAGANIVLQLATSRLVDPDRKLFRRTIALSIVPGFNIPELFYHNVHEITKRSGCDNSTNISVKLECMKKKDFNDLLNVQKQLEKEGLKLWNFLNGPPFMEINGNISKFIENSVPREYLFGCTKLEYGFKSYMLTNPSATGRFWNFENPIEVGKYFDDLQAQNNSTMFNTGAQSTFVSMILYGKAIIENGGKVYFFQSDQEPHSNHVSDMQYFIGFHREKYHTPDMDILTTFYSKMLANFTKYGNPSPVWDPLDLSRMNYYSVLVDTKNDIWPSMKENFHENEYNLWKYNISAFDRYVSEQKARRLDFSLLEKNNIPNDKSSAPTIIFLSVCGLAFSVYFMVLIAKKKTRNDYILLE</sequence>
<keyword evidence="2" id="KW-0719">Serine esterase</keyword>
<name>A0A9P1NAM0_9PELO</name>
<dbReference type="OrthoDB" id="19653at2759"/>
<reference evidence="7" key="1">
    <citation type="submission" date="2022-11" db="EMBL/GenBank/DDBJ databases">
        <authorList>
            <person name="Kikuchi T."/>
        </authorList>
    </citation>
    <scope>NUCLEOTIDE SEQUENCE</scope>
    <source>
        <strain evidence="7">PS1010</strain>
    </source>
</reference>
<dbReference type="PROSITE" id="PS00122">
    <property type="entry name" value="CARBOXYLESTERASE_B_1"/>
    <property type="match status" value="1"/>
</dbReference>
<dbReference type="InterPro" id="IPR019826">
    <property type="entry name" value="Carboxylesterase_B_AS"/>
</dbReference>
<evidence type="ECO:0000256" key="4">
    <source>
        <dbReference type="RuleBase" id="RU361235"/>
    </source>
</evidence>
<comment type="caution">
    <text evidence="7">The sequence shown here is derived from an EMBL/GenBank/DDBJ whole genome shotgun (WGS) entry which is preliminary data.</text>
</comment>
<protein>
    <recommendedName>
        <fullName evidence="4">Carboxylic ester hydrolase</fullName>
        <ecNumber evidence="4">3.1.1.-</ecNumber>
    </recommendedName>
</protein>
<feature type="domain" description="Carboxylesterase type B" evidence="6">
    <location>
        <begin position="17"/>
        <end position="352"/>
    </location>
</feature>
<dbReference type="Proteomes" id="UP001152747">
    <property type="component" value="Unassembled WGS sequence"/>
</dbReference>
<dbReference type="EC" id="3.1.1.-" evidence="4"/>
<evidence type="ECO:0000313" key="8">
    <source>
        <dbReference type="Proteomes" id="UP001152747"/>
    </source>
</evidence>
<feature type="signal peptide" evidence="4">
    <location>
        <begin position="1"/>
        <end position="16"/>
    </location>
</feature>
<dbReference type="SUPFAM" id="SSF53474">
    <property type="entry name" value="alpha/beta-Hydrolases"/>
    <property type="match status" value="1"/>
</dbReference>